<sequence>MEEKKSSICKIGEELDFVKTIQNIVSTGKLDFLKTQITKLDERIEAKIPNWKINNLLFLQNIEHLEIENVKRNFEFLFALSEHSTTIYDVLKIVKILGEMNDEQQIWRRFASNN</sequence>
<name>A0A183CK21_GLOPA</name>
<reference evidence="2" key="2">
    <citation type="submission" date="2016-06" db="UniProtKB">
        <authorList>
            <consortium name="WormBaseParasite"/>
        </authorList>
    </citation>
    <scope>IDENTIFICATION</scope>
</reference>
<proteinExistence type="predicted"/>
<keyword evidence="1" id="KW-1185">Reference proteome</keyword>
<organism evidence="1 2">
    <name type="scientific">Globodera pallida</name>
    <name type="common">Potato cyst nematode worm</name>
    <name type="synonym">Heterodera pallida</name>
    <dbReference type="NCBI Taxonomy" id="36090"/>
    <lineage>
        <taxon>Eukaryota</taxon>
        <taxon>Metazoa</taxon>
        <taxon>Ecdysozoa</taxon>
        <taxon>Nematoda</taxon>
        <taxon>Chromadorea</taxon>
        <taxon>Rhabditida</taxon>
        <taxon>Tylenchina</taxon>
        <taxon>Tylenchomorpha</taxon>
        <taxon>Tylenchoidea</taxon>
        <taxon>Heteroderidae</taxon>
        <taxon>Heteroderinae</taxon>
        <taxon>Globodera</taxon>
    </lineage>
</organism>
<dbReference type="Proteomes" id="UP000050741">
    <property type="component" value="Unassembled WGS sequence"/>
</dbReference>
<evidence type="ECO:0000313" key="1">
    <source>
        <dbReference type="Proteomes" id="UP000050741"/>
    </source>
</evidence>
<accession>A0A183CK21</accession>
<protein>
    <submittedName>
        <fullName evidence="2">Uncharacterized protein</fullName>
    </submittedName>
</protein>
<evidence type="ECO:0000313" key="2">
    <source>
        <dbReference type="WBParaSite" id="GPLIN_001322700"/>
    </source>
</evidence>
<dbReference type="WBParaSite" id="GPLIN_001322700">
    <property type="protein sequence ID" value="GPLIN_001322700"/>
    <property type="gene ID" value="GPLIN_001322700"/>
</dbReference>
<dbReference type="AlphaFoldDB" id="A0A183CK21"/>
<reference evidence="1" key="1">
    <citation type="submission" date="2014-05" db="EMBL/GenBank/DDBJ databases">
        <title>The genome and life-stage specific transcriptomes of Globodera pallida elucidate key aspects of plant parasitism by a cyst nematode.</title>
        <authorList>
            <person name="Cotton J.A."/>
            <person name="Lilley C.J."/>
            <person name="Jones L.M."/>
            <person name="Kikuchi T."/>
            <person name="Reid A.J."/>
            <person name="Thorpe P."/>
            <person name="Tsai I.J."/>
            <person name="Beasley H."/>
            <person name="Blok V."/>
            <person name="Cock P.J.A."/>
            <person name="Van den Akker S.E."/>
            <person name="Holroyd N."/>
            <person name="Hunt M."/>
            <person name="Mantelin S."/>
            <person name="Naghra H."/>
            <person name="Pain A."/>
            <person name="Palomares-Rius J.E."/>
            <person name="Zarowiecki M."/>
            <person name="Berriman M."/>
            <person name="Jones J.T."/>
            <person name="Urwin P.E."/>
        </authorList>
    </citation>
    <scope>NUCLEOTIDE SEQUENCE [LARGE SCALE GENOMIC DNA]</scope>
    <source>
        <strain evidence="1">Lindley</strain>
    </source>
</reference>